<organism evidence="1 2">
    <name type="scientific">Pseudoalteromonas holothuriae</name>
    <dbReference type="NCBI Taxonomy" id="2963714"/>
    <lineage>
        <taxon>Bacteria</taxon>
        <taxon>Pseudomonadati</taxon>
        <taxon>Pseudomonadota</taxon>
        <taxon>Gammaproteobacteria</taxon>
        <taxon>Alteromonadales</taxon>
        <taxon>Pseudoalteromonadaceae</taxon>
        <taxon>Pseudoalteromonas</taxon>
    </lineage>
</organism>
<sequence>MNNFINLQTWDGMPKEKCRKEKLSIYLVKKGFDDEISKVMKLENSKPPVELSIPNTESFLYVKTEPTKPPPTWTKLFTEFQSLPEGLFGTRKSVGALLTCTISNRMFVCTFGTGFHLLKNDSIERDFGLKVSLNSVNPEKLRSLDKANYDKPFKFKNSESC</sequence>
<dbReference type="EMBL" id="CAMAPD010000003">
    <property type="protein sequence ID" value="CAH9054182.1"/>
    <property type="molecule type" value="Genomic_DNA"/>
</dbReference>
<dbReference type="InterPro" id="IPR026487">
    <property type="entry name" value="CHP04141"/>
</dbReference>
<gene>
    <name evidence="1" type="ORF">PSECIP111951_00980</name>
</gene>
<comment type="caution">
    <text evidence="1">The sequence shown here is derived from an EMBL/GenBank/DDBJ whole genome shotgun (WGS) entry which is preliminary data.</text>
</comment>
<reference evidence="1 2" key="1">
    <citation type="submission" date="2022-07" db="EMBL/GenBank/DDBJ databases">
        <authorList>
            <person name="Criscuolo A."/>
        </authorList>
    </citation>
    <scope>NUCLEOTIDE SEQUENCE [LARGE SCALE GENOMIC DNA]</scope>
    <source>
        <strain evidence="2">CIP 111951</strain>
    </source>
</reference>
<evidence type="ECO:0000313" key="2">
    <source>
        <dbReference type="Proteomes" id="UP001152485"/>
    </source>
</evidence>
<dbReference type="Pfam" id="PF19614">
    <property type="entry name" value="DUF6119"/>
    <property type="match status" value="1"/>
</dbReference>
<proteinExistence type="predicted"/>
<evidence type="ECO:0000313" key="1">
    <source>
        <dbReference type="EMBL" id="CAH9054182.1"/>
    </source>
</evidence>
<accession>A0ABM9GHL3</accession>
<dbReference type="Proteomes" id="UP001152485">
    <property type="component" value="Unassembled WGS sequence"/>
</dbReference>
<name>A0ABM9GHL3_9GAMM</name>
<protein>
    <submittedName>
        <fullName evidence="1">Uncharacterized protein</fullName>
    </submittedName>
</protein>
<dbReference type="NCBIfam" id="TIGR04141">
    <property type="entry name" value="TIGR04141 family sporadically distributed protein"/>
    <property type="match status" value="1"/>
</dbReference>